<evidence type="ECO:0000313" key="2">
    <source>
        <dbReference type="EMBL" id="KOR82244.1"/>
    </source>
</evidence>
<accession>A0A0M1NK25</accession>
<dbReference type="EMBL" id="LIUT01000003">
    <property type="protein sequence ID" value="KOR82244.1"/>
    <property type="molecule type" value="Genomic_DNA"/>
</dbReference>
<evidence type="ECO:0000259" key="1">
    <source>
        <dbReference type="PROSITE" id="PS51819"/>
    </source>
</evidence>
<gene>
    <name evidence="2" type="ORF">AM231_18035</name>
</gene>
<dbReference type="AlphaFoldDB" id="A0A0M1NK25"/>
<dbReference type="OrthoDB" id="2184229at2"/>
<dbReference type="PROSITE" id="PS51819">
    <property type="entry name" value="VOC"/>
    <property type="match status" value="1"/>
</dbReference>
<evidence type="ECO:0000313" key="3">
    <source>
        <dbReference type="Proteomes" id="UP000036932"/>
    </source>
</evidence>
<dbReference type="InterPro" id="IPR029068">
    <property type="entry name" value="Glyas_Bleomycin-R_OHBP_Dase"/>
</dbReference>
<dbReference type="CDD" id="cd06587">
    <property type="entry name" value="VOC"/>
    <property type="match status" value="1"/>
</dbReference>
<sequence>MSRPPLYGVGIFVPVSDLKRSTAWYTEVLGLEVIHMDEPNAVVMRMNDEKVTFCLVRSYEVKQPDFPKNEYGVGQYFNLHTTNVSEIHQRLAAKGADVGEIEDFDEFKGFSLTDPDGNRFGVTE</sequence>
<keyword evidence="3" id="KW-1185">Reference proteome</keyword>
<dbReference type="Gene3D" id="3.10.180.10">
    <property type="entry name" value="2,3-Dihydroxybiphenyl 1,2-Dioxygenase, domain 1"/>
    <property type="match status" value="1"/>
</dbReference>
<name>A0A0M1NK25_9BACL</name>
<protein>
    <submittedName>
        <fullName evidence="2">Glyoxalase</fullName>
    </submittedName>
</protein>
<reference evidence="3" key="1">
    <citation type="submission" date="2015-08" db="EMBL/GenBank/DDBJ databases">
        <title>Genome sequencing project for genomic taxonomy and phylogenomics of Bacillus-like bacteria.</title>
        <authorList>
            <person name="Liu B."/>
            <person name="Wang J."/>
            <person name="Zhu Y."/>
            <person name="Liu G."/>
            <person name="Chen Q."/>
            <person name="Chen Z."/>
            <person name="Lan J."/>
            <person name="Che J."/>
            <person name="Ge C."/>
            <person name="Shi H."/>
            <person name="Pan Z."/>
            <person name="Liu X."/>
        </authorList>
    </citation>
    <scope>NUCLEOTIDE SEQUENCE [LARGE SCALE GENOMIC DNA]</scope>
    <source>
        <strain evidence="3">FJAT-22460</strain>
    </source>
</reference>
<comment type="caution">
    <text evidence="2">The sequence shown here is derived from an EMBL/GenBank/DDBJ whole genome shotgun (WGS) entry which is preliminary data.</text>
</comment>
<dbReference type="Proteomes" id="UP000036932">
    <property type="component" value="Unassembled WGS sequence"/>
</dbReference>
<feature type="domain" description="VOC" evidence="1">
    <location>
        <begin position="5"/>
        <end position="124"/>
    </location>
</feature>
<dbReference type="InterPro" id="IPR037523">
    <property type="entry name" value="VOC_core"/>
</dbReference>
<dbReference type="Pfam" id="PF00903">
    <property type="entry name" value="Glyoxalase"/>
    <property type="match status" value="1"/>
</dbReference>
<dbReference type="RefSeq" id="WP_054403901.1">
    <property type="nucleotide sequence ID" value="NZ_LIUT01000003.1"/>
</dbReference>
<dbReference type="InterPro" id="IPR004360">
    <property type="entry name" value="Glyas_Fos-R_dOase_dom"/>
</dbReference>
<proteinExistence type="predicted"/>
<organism evidence="2 3">
    <name type="scientific">Paenibacillus solani</name>
    <dbReference type="NCBI Taxonomy" id="1705565"/>
    <lineage>
        <taxon>Bacteria</taxon>
        <taxon>Bacillati</taxon>
        <taxon>Bacillota</taxon>
        <taxon>Bacilli</taxon>
        <taxon>Bacillales</taxon>
        <taxon>Paenibacillaceae</taxon>
        <taxon>Paenibacillus</taxon>
    </lineage>
</organism>
<dbReference type="SUPFAM" id="SSF54593">
    <property type="entry name" value="Glyoxalase/Bleomycin resistance protein/Dihydroxybiphenyl dioxygenase"/>
    <property type="match status" value="1"/>
</dbReference>
<dbReference type="PATRIC" id="fig|1705565.3.peg.5549"/>